<gene>
    <name evidence="1" type="ORF">FO440_16335</name>
</gene>
<comment type="caution">
    <text evidence="1">The sequence shown here is derived from an EMBL/GenBank/DDBJ whole genome shotgun (WGS) entry which is preliminary data.</text>
</comment>
<dbReference type="EMBL" id="VLPK01000003">
    <property type="protein sequence ID" value="TSJ39319.1"/>
    <property type="molecule type" value="Genomic_DNA"/>
</dbReference>
<dbReference type="Proteomes" id="UP000318733">
    <property type="component" value="Unassembled WGS sequence"/>
</dbReference>
<dbReference type="OrthoDB" id="799527at2"/>
<protein>
    <submittedName>
        <fullName evidence="1">Uncharacterized protein</fullName>
    </submittedName>
</protein>
<keyword evidence="2" id="KW-1185">Reference proteome</keyword>
<dbReference type="RefSeq" id="WP_144249356.1">
    <property type="nucleotide sequence ID" value="NZ_VLPK01000003.1"/>
</dbReference>
<evidence type="ECO:0000313" key="1">
    <source>
        <dbReference type="EMBL" id="TSJ39319.1"/>
    </source>
</evidence>
<reference evidence="1 2" key="1">
    <citation type="submission" date="2019-07" db="EMBL/GenBank/DDBJ databases">
        <authorList>
            <person name="Huq M.A."/>
        </authorList>
    </citation>
    <scope>NUCLEOTIDE SEQUENCE [LARGE SCALE GENOMIC DNA]</scope>
    <source>
        <strain evidence="1 2">MAH-19</strain>
    </source>
</reference>
<organism evidence="1 2">
    <name type="scientific">Mucilaginibacter corticis</name>
    <dbReference type="NCBI Taxonomy" id="2597670"/>
    <lineage>
        <taxon>Bacteria</taxon>
        <taxon>Pseudomonadati</taxon>
        <taxon>Bacteroidota</taxon>
        <taxon>Sphingobacteriia</taxon>
        <taxon>Sphingobacteriales</taxon>
        <taxon>Sphingobacteriaceae</taxon>
        <taxon>Mucilaginibacter</taxon>
    </lineage>
</organism>
<dbReference type="AlphaFoldDB" id="A0A556MHH2"/>
<evidence type="ECO:0000313" key="2">
    <source>
        <dbReference type="Proteomes" id="UP000318733"/>
    </source>
</evidence>
<proteinExistence type="predicted"/>
<accession>A0A556MHH2</accession>
<name>A0A556MHH2_9SPHI</name>
<sequence length="93" mass="10023">MTATIYYTIVNDAGEHKITITPVSQFIPGSNLCATGIFKLTENGNSIGDIIFDDNMKQWEYTGLGDLTHQDAAEIAGFIQIKNASGANNNKAV</sequence>